<organism evidence="5 6">
    <name type="scientific">Sorghum bicolor</name>
    <name type="common">Sorghum</name>
    <name type="synonym">Sorghum vulgare</name>
    <dbReference type="NCBI Taxonomy" id="4558"/>
    <lineage>
        <taxon>Eukaryota</taxon>
        <taxon>Viridiplantae</taxon>
        <taxon>Streptophyta</taxon>
        <taxon>Embryophyta</taxon>
        <taxon>Tracheophyta</taxon>
        <taxon>Spermatophyta</taxon>
        <taxon>Magnoliopsida</taxon>
        <taxon>Liliopsida</taxon>
        <taxon>Poales</taxon>
        <taxon>Poaceae</taxon>
        <taxon>PACMAD clade</taxon>
        <taxon>Panicoideae</taxon>
        <taxon>Andropogonodae</taxon>
        <taxon>Andropogoneae</taxon>
        <taxon>Sorghinae</taxon>
        <taxon>Sorghum</taxon>
    </lineage>
</organism>
<reference evidence="5" key="1">
    <citation type="journal article" date="2019" name="BMC Genomics">
        <title>A new reference genome for Sorghum bicolor reveals high levels of sequence similarity between sweet and grain genotypes: implications for the genetics of sugar metabolism.</title>
        <authorList>
            <person name="Cooper E.A."/>
            <person name="Brenton Z.W."/>
            <person name="Flinn B.S."/>
            <person name="Jenkins J."/>
            <person name="Shu S."/>
            <person name="Flowers D."/>
            <person name="Luo F."/>
            <person name="Wang Y."/>
            <person name="Xia P."/>
            <person name="Barry K."/>
            <person name="Daum C."/>
            <person name="Lipzen A."/>
            <person name="Yoshinaga Y."/>
            <person name="Schmutz J."/>
            <person name="Saski C."/>
            <person name="Vermerris W."/>
            <person name="Kresovich S."/>
        </authorList>
    </citation>
    <scope>NUCLEOTIDE SEQUENCE</scope>
</reference>
<sequence>MPKEPTRERKTHLECVNKRKVTLRLKENLLREIPLNMYHREDLSVSNKLSFIVYIVDIMIKEGHKILIFSQSPGMLVLIQNALESIMEKQEIIRMDGSTKRSERNKLRKAFQRGPLRSPSRDSTSKRSPPSSSSSGSTGSSTSSSGEHYSKPCESWSTSGTKPLVFLMTTRVGGVGLNLTQASRVIIVDPSDNPSEDNQAVDRAYRYGQKNDVVVYRLMSCSDIEEHMYRSQVVKVESSIALLEEPCVRQISQRVGLVLKLPPQGFDTCRTHSELSNLYANSANKFDILPSDLGIKHDSVVAISNHSLLFSEKEVQLTEAVWLAENDMKELQESKAKKNILGITPSNQMLSTQIQISENVAIRLIKDKKEALTQIKQAVRRRAMISFARTTHGHPQLLITGDTVKDKEKAVSLIEDFIEKVSLEKRHIIYIPKDKTGLVIGTRGKIIESIRKESDADVQVTVPERKDLVGQNAVIISGENFNTLVAKELILIKLRKHQVPYTEEGCDT</sequence>
<dbReference type="InterPro" id="IPR050496">
    <property type="entry name" value="SNF2_RAD54_helicase_repair"/>
</dbReference>
<dbReference type="GO" id="GO:0003723">
    <property type="term" value="F:RNA binding"/>
    <property type="evidence" value="ECO:0007669"/>
    <property type="project" value="UniProtKB-UniRule"/>
</dbReference>
<evidence type="ECO:0000259" key="4">
    <source>
        <dbReference type="PROSITE" id="PS51194"/>
    </source>
</evidence>
<proteinExistence type="predicted"/>
<reference evidence="5" key="2">
    <citation type="submission" date="2020-10" db="EMBL/GenBank/DDBJ databases">
        <authorList>
            <person name="Cooper E.A."/>
            <person name="Brenton Z.W."/>
            <person name="Flinn B.S."/>
            <person name="Jenkins J."/>
            <person name="Shu S."/>
            <person name="Flowers D."/>
            <person name="Luo F."/>
            <person name="Wang Y."/>
            <person name="Xia P."/>
            <person name="Barry K."/>
            <person name="Daum C."/>
            <person name="Lipzen A."/>
            <person name="Yoshinaga Y."/>
            <person name="Schmutz J."/>
            <person name="Saski C."/>
            <person name="Vermerris W."/>
            <person name="Kresovich S."/>
        </authorList>
    </citation>
    <scope>NUCLEOTIDE SEQUENCE</scope>
</reference>
<evidence type="ECO:0000256" key="3">
    <source>
        <dbReference type="SAM" id="MobiDB-lite"/>
    </source>
</evidence>
<name>A0A921R2D6_SORBI</name>
<feature type="region of interest" description="Disordered" evidence="3">
    <location>
        <begin position="95"/>
        <end position="158"/>
    </location>
</feature>
<protein>
    <recommendedName>
        <fullName evidence="4">Helicase C-terminal domain-containing protein</fullName>
    </recommendedName>
</protein>
<keyword evidence="2" id="KW-0694">RNA-binding</keyword>
<feature type="compositionally biased region" description="Low complexity" evidence="3">
    <location>
        <begin position="126"/>
        <end position="146"/>
    </location>
</feature>
<dbReference type="InterPro" id="IPR004088">
    <property type="entry name" value="KH_dom_type_1"/>
</dbReference>
<evidence type="ECO:0000256" key="1">
    <source>
        <dbReference type="ARBA" id="ARBA00022801"/>
    </source>
</evidence>
<dbReference type="Pfam" id="PF00013">
    <property type="entry name" value="KH_1"/>
    <property type="match status" value="1"/>
</dbReference>
<dbReference type="SUPFAM" id="SSF52540">
    <property type="entry name" value="P-loop containing nucleoside triphosphate hydrolases"/>
    <property type="match status" value="1"/>
</dbReference>
<dbReference type="Proteomes" id="UP000807115">
    <property type="component" value="Chromosome 4"/>
</dbReference>
<dbReference type="InterPro" id="IPR049730">
    <property type="entry name" value="SNF2/RAD54-like_C"/>
</dbReference>
<dbReference type="PROSITE" id="PS51194">
    <property type="entry name" value="HELICASE_CTER"/>
    <property type="match status" value="1"/>
</dbReference>
<dbReference type="SUPFAM" id="SSF54791">
    <property type="entry name" value="Eukaryotic type KH-domain (KH-domain type I)"/>
    <property type="match status" value="1"/>
</dbReference>
<dbReference type="Pfam" id="PF00271">
    <property type="entry name" value="Helicase_C"/>
    <property type="match status" value="1"/>
</dbReference>
<dbReference type="InterPro" id="IPR027417">
    <property type="entry name" value="P-loop_NTPase"/>
</dbReference>
<dbReference type="Gene3D" id="3.40.50.300">
    <property type="entry name" value="P-loop containing nucleotide triphosphate hydrolases"/>
    <property type="match status" value="1"/>
</dbReference>
<dbReference type="EMBL" id="CM027683">
    <property type="protein sequence ID" value="KAG0532081.1"/>
    <property type="molecule type" value="Genomic_DNA"/>
</dbReference>
<dbReference type="PROSITE" id="PS50084">
    <property type="entry name" value="KH_TYPE_1"/>
    <property type="match status" value="1"/>
</dbReference>
<evidence type="ECO:0000256" key="2">
    <source>
        <dbReference type="PROSITE-ProRule" id="PRU00117"/>
    </source>
</evidence>
<comment type="caution">
    <text evidence="5">The sequence shown here is derived from an EMBL/GenBank/DDBJ whole genome shotgun (WGS) entry which is preliminary data.</text>
</comment>
<dbReference type="InterPro" id="IPR004087">
    <property type="entry name" value="KH_dom"/>
</dbReference>
<dbReference type="AlphaFoldDB" id="A0A921R2D6"/>
<accession>A0A921R2D6</accession>
<evidence type="ECO:0000313" key="5">
    <source>
        <dbReference type="EMBL" id="KAG0532081.1"/>
    </source>
</evidence>
<dbReference type="SMART" id="SM00322">
    <property type="entry name" value="KH"/>
    <property type="match status" value="1"/>
</dbReference>
<dbReference type="PANTHER" id="PTHR45629">
    <property type="entry name" value="SNF2/RAD54 FAMILY MEMBER"/>
    <property type="match status" value="1"/>
</dbReference>
<gene>
    <name evidence="5" type="ORF">BDA96_04G077200</name>
</gene>
<feature type="compositionally biased region" description="Basic and acidic residues" evidence="3">
    <location>
        <begin position="95"/>
        <end position="105"/>
    </location>
</feature>
<dbReference type="Gene3D" id="3.30.1370.10">
    <property type="entry name" value="K Homology domain, type 1"/>
    <property type="match status" value="1"/>
</dbReference>
<feature type="domain" description="Helicase C-terminal" evidence="4">
    <location>
        <begin position="54"/>
        <end position="244"/>
    </location>
</feature>
<dbReference type="InterPro" id="IPR036612">
    <property type="entry name" value="KH_dom_type_1_sf"/>
</dbReference>
<dbReference type="PANTHER" id="PTHR45629:SF7">
    <property type="entry name" value="DNA EXCISION REPAIR PROTEIN ERCC-6-RELATED"/>
    <property type="match status" value="1"/>
</dbReference>
<dbReference type="SMART" id="SM00490">
    <property type="entry name" value="HELICc"/>
    <property type="match status" value="1"/>
</dbReference>
<dbReference type="InterPro" id="IPR001650">
    <property type="entry name" value="Helicase_C-like"/>
</dbReference>
<dbReference type="GO" id="GO:0016787">
    <property type="term" value="F:hydrolase activity"/>
    <property type="evidence" value="ECO:0007669"/>
    <property type="project" value="UniProtKB-KW"/>
</dbReference>
<evidence type="ECO:0000313" key="6">
    <source>
        <dbReference type="Proteomes" id="UP000807115"/>
    </source>
</evidence>
<dbReference type="CDD" id="cd18793">
    <property type="entry name" value="SF2_C_SNF"/>
    <property type="match status" value="1"/>
</dbReference>
<dbReference type="CDD" id="cd00105">
    <property type="entry name" value="KH-I"/>
    <property type="match status" value="1"/>
</dbReference>
<keyword evidence="1" id="KW-0378">Hydrolase</keyword>